<dbReference type="SMART" id="SM00354">
    <property type="entry name" value="HTH_LACI"/>
    <property type="match status" value="1"/>
</dbReference>
<dbReference type="OrthoDB" id="9784962at2"/>
<dbReference type="PANTHER" id="PTHR30146:SF109">
    <property type="entry name" value="HTH-TYPE TRANSCRIPTIONAL REGULATOR GALS"/>
    <property type="match status" value="1"/>
</dbReference>
<sequence>MSATIKDIAEAAGVSAATVSRVLGNKEGFYSQSTATRVRKIAASLDYEKNTSAVELVTQKSHVIGVIISATKTNFSDKIIEGIHAEAIRHGLSVIMLYAGQNDPQLQEQALRTLIERAVKGILVVAIELTDKNLALLQDSQIPYRFLSTSYNSNKLPSIASDDYQIGYQATRHLIERGHRKIGLVAMDTSGHIGQQRVAGYRAAMIQEALPVKDEWVKVGMYTYEDGIKAMQAFGQQPEVTAIIGASDLAAIGVLNQAMQYDIQVPKQLAIVSIDGTYLARIVRPQLTTVTQAFYEMGTLGTQMLLDQTQQTISQFTPIKIETRQST</sequence>
<dbReference type="SUPFAM" id="SSF47413">
    <property type="entry name" value="lambda repressor-like DNA-binding domains"/>
    <property type="match status" value="1"/>
</dbReference>
<protein>
    <submittedName>
        <fullName evidence="5">LacI family transcriptional regulator</fullName>
    </submittedName>
</protein>
<dbReference type="Gene3D" id="1.10.260.40">
    <property type="entry name" value="lambda repressor-like DNA-binding domains"/>
    <property type="match status" value="1"/>
</dbReference>
<dbReference type="Pfam" id="PF00532">
    <property type="entry name" value="Peripla_BP_1"/>
    <property type="match status" value="1"/>
</dbReference>
<organism evidence="5 6">
    <name type="scientific">Secundilactobacillus silagei JCM 19001</name>
    <dbReference type="NCBI Taxonomy" id="1302250"/>
    <lineage>
        <taxon>Bacteria</taxon>
        <taxon>Bacillati</taxon>
        <taxon>Bacillota</taxon>
        <taxon>Bacilli</taxon>
        <taxon>Lactobacillales</taxon>
        <taxon>Lactobacillaceae</taxon>
        <taxon>Secundilactobacillus</taxon>
    </lineage>
</organism>
<dbReference type="CDD" id="cd01392">
    <property type="entry name" value="HTH_LacI"/>
    <property type="match status" value="1"/>
</dbReference>
<dbReference type="RefSeq" id="WP_089137199.1">
    <property type="nucleotide sequence ID" value="NZ_BCMG01000012.1"/>
</dbReference>
<dbReference type="PRINTS" id="PR00036">
    <property type="entry name" value="HTHLACI"/>
</dbReference>
<evidence type="ECO:0000259" key="4">
    <source>
        <dbReference type="PROSITE" id="PS50932"/>
    </source>
</evidence>
<evidence type="ECO:0000256" key="2">
    <source>
        <dbReference type="ARBA" id="ARBA00023125"/>
    </source>
</evidence>
<dbReference type="AlphaFoldDB" id="A0A1Z5IK24"/>
<keyword evidence="1" id="KW-0805">Transcription regulation</keyword>
<proteinExistence type="predicted"/>
<comment type="caution">
    <text evidence="5">The sequence shown here is derived from an EMBL/GenBank/DDBJ whole genome shotgun (WGS) entry which is preliminary data.</text>
</comment>
<evidence type="ECO:0000256" key="1">
    <source>
        <dbReference type="ARBA" id="ARBA00023015"/>
    </source>
</evidence>
<dbReference type="SUPFAM" id="SSF53822">
    <property type="entry name" value="Periplasmic binding protein-like I"/>
    <property type="match status" value="1"/>
</dbReference>
<dbReference type="GO" id="GO:0000976">
    <property type="term" value="F:transcription cis-regulatory region binding"/>
    <property type="evidence" value="ECO:0007669"/>
    <property type="project" value="TreeGrafter"/>
</dbReference>
<name>A0A1Z5IK24_9LACO</name>
<evidence type="ECO:0000313" key="5">
    <source>
        <dbReference type="EMBL" id="GAX02127.1"/>
    </source>
</evidence>
<dbReference type="InterPro" id="IPR010982">
    <property type="entry name" value="Lambda_DNA-bd_dom_sf"/>
</dbReference>
<keyword evidence="2" id="KW-0238">DNA-binding</keyword>
<dbReference type="Pfam" id="PF00356">
    <property type="entry name" value="LacI"/>
    <property type="match status" value="1"/>
</dbReference>
<dbReference type="STRING" id="1302250.GCA_001313225_02721"/>
<dbReference type="InterPro" id="IPR001761">
    <property type="entry name" value="Peripla_BP/Lac1_sug-bd_dom"/>
</dbReference>
<dbReference type="PANTHER" id="PTHR30146">
    <property type="entry name" value="LACI-RELATED TRANSCRIPTIONAL REPRESSOR"/>
    <property type="match status" value="1"/>
</dbReference>
<dbReference type="GO" id="GO:0003700">
    <property type="term" value="F:DNA-binding transcription factor activity"/>
    <property type="evidence" value="ECO:0007669"/>
    <property type="project" value="TreeGrafter"/>
</dbReference>
<dbReference type="Gene3D" id="3.40.50.2300">
    <property type="match status" value="2"/>
</dbReference>
<reference evidence="5 6" key="1">
    <citation type="submission" date="2015-11" db="EMBL/GenBank/DDBJ databases">
        <title>Draft genome sequences of new species of the genus Lactobacillus isolated from orchardgrass silage.</title>
        <authorList>
            <person name="Tohno M."/>
            <person name="Tanizawa Y."/>
            <person name="Arita M."/>
        </authorList>
    </citation>
    <scope>NUCLEOTIDE SEQUENCE [LARGE SCALE GENOMIC DNA]</scope>
    <source>
        <strain evidence="5 6">IWT126</strain>
    </source>
</reference>
<dbReference type="InterPro" id="IPR000843">
    <property type="entry name" value="HTH_LacI"/>
</dbReference>
<keyword evidence="3" id="KW-0804">Transcription</keyword>
<evidence type="ECO:0000313" key="6">
    <source>
        <dbReference type="Proteomes" id="UP000198402"/>
    </source>
</evidence>
<gene>
    <name evidence="5" type="primary">lacI_5</name>
    <name evidence="5" type="ORF">IWT126_02191</name>
</gene>
<dbReference type="EMBL" id="BCMG01000012">
    <property type="protein sequence ID" value="GAX02127.1"/>
    <property type="molecule type" value="Genomic_DNA"/>
</dbReference>
<evidence type="ECO:0000256" key="3">
    <source>
        <dbReference type="ARBA" id="ARBA00023163"/>
    </source>
</evidence>
<dbReference type="PROSITE" id="PS50932">
    <property type="entry name" value="HTH_LACI_2"/>
    <property type="match status" value="1"/>
</dbReference>
<accession>A0A1Z5IK24</accession>
<dbReference type="InterPro" id="IPR028082">
    <property type="entry name" value="Peripla_BP_I"/>
</dbReference>
<keyword evidence="6" id="KW-1185">Reference proteome</keyword>
<dbReference type="Proteomes" id="UP000198402">
    <property type="component" value="Unassembled WGS sequence"/>
</dbReference>
<dbReference type="PROSITE" id="PS00356">
    <property type="entry name" value="HTH_LACI_1"/>
    <property type="match status" value="1"/>
</dbReference>
<feature type="domain" description="HTH lacI-type" evidence="4">
    <location>
        <begin position="3"/>
        <end position="58"/>
    </location>
</feature>